<proteinExistence type="predicted"/>
<protein>
    <submittedName>
        <fullName evidence="2">Uncharacterized protein</fullName>
    </submittedName>
</protein>
<dbReference type="Proteomes" id="UP001085076">
    <property type="component" value="Miscellaneous, Linkage group lg02"/>
</dbReference>
<evidence type="ECO:0000256" key="1">
    <source>
        <dbReference type="SAM" id="MobiDB-lite"/>
    </source>
</evidence>
<feature type="compositionally biased region" description="Pro residues" evidence="1">
    <location>
        <begin position="67"/>
        <end position="80"/>
    </location>
</feature>
<keyword evidence="3" id="KW-1185">Reference proteome</keyword>
<dbReference type="EMBL" id="JAGGNH010000002">
    <property type="protein sequence ID" value="KAJ0981915.1"/>
    <property type="molecule type" value="Genomic_DNA"/>
</dbReference>
<dbReference type="AlphaFoldDB" id="A0A9D5HM75"/>
<gene>
    <name evidence="2" type="ORF">J5N97_010170</name>
</gene>
<comment type="caution">
    <text evidence="2">The sequence shown here is derived from an EMBL/GenBank/DDBJ whole genome shotgun (WGS) entry which is preliminary data.</text>
</comment>
<feature type="region of interest" description="Disordered" evidence="1">
    <location>
        <begin position="34"/>
        <end position="88"/>
    </location>
</feature>
<reference evidence="2" key="2">
    <citation type="journal article" date="2022" name="Hortic Res">
        <title>The genome of Dioscorea zingiberensis sheds light on the biosynthesis, origin and evolution of the medicinally important diosgenin saponins.</title>
        <authorList>
            <person name="Li Y."/>
            <person name="Tan C."/>
            <person name="Li Z."/>
            <person name="Guo J."/>
            <person name="Li S."/>
            <person name="Chen X."/>
            <person name="Wang C."/>
            <person name="Dai X."/>
            <person name="Yang H."/>
            <person name="Song W."/>
            <person name="Hou L."/>
            <person name="Xu J."/>
            <person name="Tong Z."/>
            <person name="Xu A."/>
            <person name="Yuan X."/>
            <person name="Wang W."/>
            <person name="Yang Q."/>
            <person name="Chen L."/>
            <person name="Sun Z."/>
            <person name="Wang K."/>
            <person name="Pan B."/>
            <person name="Chen J."/>
            <person name="Bao Y."/>
            <person name="Liu F."/>
            <person name="Qi X."/>
            <person name="Gang D.R."/>
            <person name="Wen J."/>
            <person name="Li J."/>
        </authorList>
    </citation>
    <scope>NUCLEOTIDE SEQUENCE</scope>
    <source>
        <strain evidence="2">Dzin_1.0</strain>
    </source>
</reference>
<evidence type="ECO:0000313" key="3">
    <source>
        <dbReference type="Proteomes" id="UP001085076"/>
    </source>
</evidence>
<sequence length="88" mass="9995">MWLNDVILKWILCFCSELKLDVYLILKITRRVQRTRSTKSSKGTHAAPTQTHNVGRRTAKLALGESPNPPHILPPHSPPHLPKKNRLA</sequence>
<feature type="compositionally biased region" description="Polar residues" evidence="1">
    <location>
        <begin position="40"/>
        <end position="53"/>
    </location>
</feature>
<organism evidence="2 3">
    <name type="scientific">Dioscorea zingiberensis</name>
    <dbReference type="NCBI Taxonomy" id="325984"/>
    <lineage>
        <taxon>Eukaryota</taxon>
        <taxon>Viridiplantae</taxon>
        <taxon>Streptophyta</taxon>
        <taxon>Embryophyta</taxon>
        <taxon>Tracheophyta</taxon>
        <taxon>Spermatophyta</taxon>
        <taxon>Magnoliopsida</taxon>
        <taxon>Liliopsida</taxon>
        <taxon>Dioscoreales</taxon>
        <taxon>Dioscoreaceae</taxon>
        <taxon>Dioscorea</taxon>
    </lineage>
</organism>
<accession>A0A9D5HM75</accession>
<evidence type="ECO:0000313" key="2">
    <source>
        <dbReference type="EMBL" id="KAJ0981915.1"/>
    </source>
</evidence>
<name>A0A9D5HM75_9LILI</name>
<reference evidence="2" key="1">
    <citation type="submission" date="2021-03" db="EMBL/GenBank/DDBJ databases">
        <authorList>
            <person name="Li Z."/>
            <person name="Yang C."/>
        </authorList>
    </citation>
    <scope>NUCLEOTIDE SEQUENCE</scope>
    <source>
        <strain evidence="2">Dzin_1.0</strain>
        <tissue evidence="2">Leaf</tissue>
    </source>
</reference>